<comment type="caution">
    <text evidence="3">The sequence shown here is derived from an EMBL/GenBank/DDBJ whole genome shotgun (WGS) entry which is preliminary data.</text>
</comment>
<feature type="transmembrane region" description="Helical" evidence="1">
    <location>
        <begin position="276"/>
        <end position="295"/>
    </location>
</feature>
<dbReference type="Pfam" id="PF07697">
    <property type="entry name" value="7TMR-HDED"/>
    <property type="match status" value="1"/>
</dbReference>
<evidence type="ECO:0000313" key="3">
    <source>
        <dbReference type="EMBL" id="KGX93586.1"/>
    </source>
</evidence>
<dbReference type="Gene3D" id="1.10.3210.10">
    <property type="entry name" value="Hypothetical protein af1432"/>
    <property type="match status" value="1"/>
</dbReference>
<feature type="transmembrane region" description="Helical" evidence="1">
    <location>
        <begin position="444"/>
        <end position="465"/>
    </location>
</feature>
<evidence type="ECO:0000259" key="2">
    <source>
        <dbReference type="PROSITE" id="PS51831"/>
    </source>
</evidence>
<proteinExistence type="predicted"/>
<feature type="transmembrane region" description="Helical" evidence="1">
    <location>
        <begin position="359"/>
        <end position="379"/>
    </location>
</feature>
<accession>A0A0A5GJZ5</accession>
<feature type="transmembrane region" description="Helical" evidence="1">
    <location>
        <begin position="307"/>
        <end position="324"/>
    </location>
</feature>
<feature type="transmembrane region" description="Helical" evidence="1">
    <location>
        <begin position="414"/>
        <end position="432"/>
    </location>
</feature>
<gene>
    <name evidence="3" type="ORF">N781_11205</name>
</gene>
<dbReference type="NCBIfam" id="TIGR00277">
    <property type="entry name" value="HDIG"/>
    <property type="match status" value="1"/>
</dbReference>
<keyword evidence="1" id="KW-1133">Transmembrane helix</keyword>
<sequence length="711" mass="79339">MVAKWWQKIKHLVTHVNHWITVSVAIVLLGGLLFLLSFTNVSTQSYDVEKYELAKETILSPITVEDTEETNQKRSQASQSVQDIYTVSREITLERIDYIEEIFQAVTTVQEEQADSVEDEEGNKAREALNEQLSKEITNQIDVSLFEQLLTTNSEDLKIAEDVLRNGLSDVMGEGIKGVDVPEAKKELKNELDNYRFSSSLKEAIPRLVDFAVTENMFLDLDRTAEARTKAVNEVEPAMIQQGQVLVFEGERITNDVYDKLQLVGLLDNKSNNLPYLGLTLLIVLSMGILFYEIVVYLRQQPSYQGVIASIFIISLVMFLFMKVGSILQTSPVDKLYFAAPIAAGAMLLKLLTNERTAIVASVVYAVFGTVFFNGQLPGTLNVEAGIYLLFSQLSGIVFLMNLKDRMSIVKSGLGIAVVNVIAILMFYLFSYEPITFANAAINVSYGLLAALLSSVLTFGLLPFFEAGLGVLTDSKLLTLSSPTHPLLKKLLTETPGTYHHSVMVANLSEAACEAIGANGLLARVAAYYHDLGKTVHPHFFIENQVGIENPHNKMDPYESARIIIRHPYDGADMLRERKMPREIVHIAESHHGTGMLAYFYHKAREEDPEVEHSQFRYPGPKPKTKEAAVICICDSVEAAVRSMNHPSPSDIEELVQSIIQDRLTDGQLNDSPLTLKDVDLVKKTICQTLQGIFHSRIQYPKKQEAVKEAN</sequence>
<evidence type="ECO:0000313" key="4">
    <source>
        <dbReference type="Proteomes" id="UP000030528"/>
    </source>
</evidence>
<dbReference type="SMART" id="SM00471">
    <property type="entry name" value="HDc"/>
    <property type="match status" value="1"/>
</dbReference>
<evidence type="ECO:0000256" key="1">
    <source>
        <dbReference type="SAM" id="Phobius"/>
    </source>
</evidence>
<dbReference type="InterPro" id="IPR011621">
    <property type="entry name" value="Metal-dep_PHydrolase_7TM_intra"/>
</dbReference>
<feature type="domain" description="HD" evidence="2">
    <location>
        <begin position="498"/>
        <end position="640"/>
    </location>
</feature>
<dbReference type="EMBL" id="AVPE01000002">
    <property type="protein sequence ID" value="KGX93586.1"/>
    <property type="molecule type" value="Genomic_DNA"/>
</dbReference>
<dbReference type="SUPFAM" id="SSF109604">
    <property type="entry name" value="HD-domain/PDEase-like"/>
    <property type="match status" value="1"/>
</dbReference>
<dbReference type="AlphaFoldDB" id="A0A0A5GJZ5"/>
<dbReference type="CDD" id="cd00077">
    <property type="entry name" value="HDc"/>
    <property type="match status" value="1"/>
</dbReference>
<dbReference type="InterPro" id="IPR006674">
    <property type="entry name" value="HD_domain"/>
</dbReference>
<organism evidence="3 4">
    <name type="scientific">Pontibacillus halophilus JSM 076056 = DSM 19796</name>
    <dbReference type="NCBI Taxonomy" id="1385510"/>
    <lineage>
        <taxon>Bacteria</taxon>
        <taxon>Bacillati</taxon>
        <taxon>Bacillota</taxon>
        <taxon>Bacilli</taxon>
        <taxon>Bacillales</taxon>
        <taxon>Bacillaceae</taxon>
        <taxon>Pontibacillus</taxon>
    </lineage>
</organism>
<dbReference type="InterPro" id="IPR011624">
    <property type="entry name" value="Metal-dep_PHydrolase_7TM_extra"/>
</dbReference>
<feature type="transmembrane region" description="Helical" evidence="1">
    <location>
        <begin position="385"/>
        <end position="402"/>
    </location>
</feature>
<dbReference type="eggNOG" id="COG1480">
    <property type="taxonomic scope" value="Bacteria"/>
</dbReference>
<dbReference type="OrthoDB" id="9806952at2"/>
<name>A0A0A5GJZ5_9BACI</name>
<dbReference type="InterPro" id="IPR052722">
    <property type="entry name" value="PgpH_phosphodiesterase"/>
</dbReference>
<dbReference type="PANTHER" id="PTHR36442:SF1">
    <property type="entry name" value="CYCLIC-DI-AMP PHOSPHODIESTERASE PGPH"/>
    <property type="match status" value="1"/>
</dbReference>
<dbReference type="Pfam" id="PF01966">
    <property type="entry name" value="HD"/>
    <property type="match status" value="1"/>
</dbReference>
<dbReference type="PROSITE" id="PS51831">
    <property type="entry name" value="HD"/>
    <property type="match status" value="1"/>
</dbReference>
<reference evidence="3 4" key="1">
    <citation type="submission" date="2013-08" db="EMBL/GenBank/DDBJ databases">
        <authorList>
            <person name="Huang J."/>
            <person name="Wang G."/>
        </authorList>
    </citation>
    <scope>NUCLEOTIDE SEQUENCE [LARGE SCALE GENOMIC DNA]</scope>
    <source>
        <strain evidence="3 4">JSM 076056</strain>
    </source>
</reference>
<dbReference type="STRING" id="1385510.GCA_000425205_01150"/>
<dbReference type="InterPro" id="IPR003607">
    <property type="entry name" value="HD/PDEase_dom"/>
</dbReference>
<keyword evidence="4" id="KW-1185">Reference proteome</keyword>
<feature type="transmembrane region" description="Helical" evidence="1">
    <location>
        <begin position="12"/>
        <end position="36"/>
    </location>
</feature>
<dbReference type="InterPro" id="IPR006675">
    <property type="entry name" value="HDIG_dom"/>
</dbReference>
<dbReference type="Pfam" id="PF07698">
    <property type="entry name" value="7TM-7TMR_HD"/>
    <property type="match status" value="1"/>
</dbReference>
<protein>
    <submittedName>
        <fullName evidence="3">Membrane protein</fullName>
    </submittedName>
</protein>
<keyword evidence="1" id="KW-0472">Membrane</keyword>
<keyword evidence="1" id="KW-0812">Transmembrane</keyword>
<dbReference type="PANTHER" id="PTHR36442">
    <property type="entry name" value="CYCLIC-DI-AMP PHOSPHODIESTERASE PGPH"/>
    <property type="match status" value="1"/>
</dbReference>
<dbReference type="Proteomes" id="UP000030528">
    <property type="component" value="Unassembled WGS sequence"/>
</dbReference>